<dbReference type="EMBL" id="CP006935">
    <property type="protein sequence ID" value="AHC40138.1"/>
    <property type="molecule type" value="Genomic_DNA"/>
</dbReference>
<evidence type="ECO:0000313" key="2">
    <source>
        <dbReference type="Proteomes" id="UP000018745"/>
    </source>
</evidence>
<keyword evidence="2" id="KW-1185">Reference proteome</keyword>
<accession>A0ABN4BLB6</accession>
<reference evidence="1 2" key="1">
    <citation type="journal article" date="2014" name="Genome Announc.">
        <title>Complete Genome Sequence of Mycoplasma ovis Strain Michigan, a Hemoplasma of Sheep with Two Distinct 16S rRNA Genes.</title>
        <authorList>
            <person name="Deshuillers P.L."/>
            <person name="Santos A.P."/>
            <person name="do Nascimento N.C."/>
            <person name="Hampel J.A."/>
            <person name="Bergin I.L."/>
            <person name="Dyson M.C."/>
            <person name="Messick J.B."/>
        </authorList>
    </citation>
    <scope>NUCLEOTIDE SEQUENCE [LARGE SCALE GENOMIC DNA]</scope>
    <source>
        <strain evidence="1 2">Michigan</strain>
    </source>
</reference>
<protein>
    <submittedName>
        <fullName evidence="1">Uncharacterized protein</fullName>
    </submittedName>
</protein>
<name>A0ABN4BLB6_9MOLU</name>
<sequence>MLRRRSGYSLVEFNAKSQTQLENGKTMISLGPEGENSNNIGDLRITGEEWGQPLVGVLMGLAINVAQTRVKNAEQKSKVYGEVGEECWNTWGDEWSKKEKLKECEKMKKQEKRMTEVKFEEVLWMLAGHALRKLKKS</sequence>
<evidence type="ECO:0000313" key="1">
    <source>
        <dbReference type="EMBL" id="AHC40138.1"/>
    </source>
</evidence>
<organism evidence="1 2">
    <name type="scientific">Mycoplasma ovis str. Michigan</name>
    <dbReference type="NCBI Taxonomy" id="1415773"/>
    <lineage>
        <taxon>Bacteria</taxon>
        <taxon>Bacillati</taxon>
        <taxon>Mycoplasmatota</taxon>
        <taxon>Mollicutes</taxon>
        <taxon>Mycoplasmataceae</taxon>
        <taxon>Mycoplasma</taxon>
    </lineage>
</organism>
<dbReference type="Proteomes" id="UP000018745">
    <property type="component" value="Chromosome"/>
</dbReference>
<gene>
    <name evidence="1" type="ORF">OVS_00740</name>
</gene>
<proteinExistence type="predicted"/>